<evidence type="ECO:0000256" key="2">
    <source>
        <dbReference type="SAM" id="Phobius"/>
    </source>
</evidence>
<keyword evidence="2" id="KW-1133">Transmembrane helix</keyword>
<proteinExistence type="predicted"/>
<feature type="transmembrane region" description="Helical" evidence="2">
    <location>
        <begin position="63"/>
        <end position="85"/>
    </location>
</feature>
<dbReference type="AlphaFoldDB" id="A0A8J4W5E0"/>
<dbReference type="Gene3D" id="3.40.50.1820">
    <property type="entry name" value="alpha/beta hydrolase"/>
    <property type="match status" value="1"/>
</dbReference>
<accession>A0A8J4W5E0</accession>
<comment type="caution">
    <text evidence="3">The sequence shown here is derived from an EMBL/GenBank/DDBJ whole genome shotgun (WGS) entry which is preliminary data.</text>
</comment>
<reference evidence="3" key="1">
    <citation type="journal article" date="2015" name="Genom Data">
        <title>Draft genome sequences of Phytophthora kernoviae and Phytophthora ramorum lineage EU2 from Scotland.</title>
        <authorList>
            <person name="Sambles C."/>
            <person name="Schlenzig A."/>
            <person name="O'Neill P."/>
            <person name="Grant M."/>
            <person name="Studholme D.J."/>
        </authorList>
    </citation>
    <scope>NUCLEOTIDE SEQUENCE</scope>
    <source>
        <strain evidence="3">00238/432</strain>
    </source>
</reference>
<dbReference type="Pfam" id="PF05990">
    <property type="entry name" value="DUF900"/>
    <property type="match status" value="1"/>
</dbReference>
<dbReference type="EMBL" id="AOFI03000184">
    <property type="protein sequence ID" value="KAF4319928.1"/>
    <property type="molecule type" value="Genomic_DNA"/>
</dbReference>
<evidence type="ECO:0000256" key="1">
    <source>
        <dbReference type="SAM" id="MobiDB-lite"/>
    </source>
</evidence>
<protein>
    <submittedName>
        <fullName evidence="3">Uncharacterized protein</fullName>
    </submittedName>
</protein>
<dbReference type="Proteomes" id="UP000702964">
    <property type="component" value="Unassembled WGS sequence"/>
</dbReference>
<organism evidence="3 4">
    <name type="scientific">Phytophthora kernoviae 00238/432</name>
    <dbReference type="NCBI Taxonomy" id="1284355"/>
    <lineage>
        <taxon>Eukaryota</taxon>
        <taxon>Sar</taxon>
        <taxon>Stramenopiles</taxon>
        <taxon>Oomycota</taxon>
        <taxon>Peronosporomycetes</taxon>
        <taxon>Peronosporales</taxon>
        <taxon>Peronosporaceae</taxon>
        <taxon>Phytophthora</taxon>
    </lineage>
</organism>
<feature type="region of interest" description="Disordered" evidence="1">
    <location>
        <begin position="384"/>
        <end position="414"/>
    </location>
</feature>
<sequence length="490" mass="55496">MDASLMANEMALDSRHSPVLQLTVHEEEPTDGPEQFEFHKSFGFMTGRRLQRRYRGVYKKDSFMTQLMTWVIVAYVVVIFGILSADDSSATENASVSDGVFYFAIIAIGIYILVKVALIVRWIIYWIIFAELLTYAITSNFEDDKEALVLLHGYNCSLDYGMNRLAQLLALGDFPSYIHPFVFSWPSGGVLAYWPAKNTGSESERTAHDFIQFVKSLIDAGYTKLNIIGHSMGARIFFSCLQKGLFDEVFLPTGSNADIRTATRKLELSTLTFCNPDYEQNEFAKYGGSYDRARHFCSHITLYADNLDGALFYIEYLSMTSLKGPLNYSLGRRGHMMYRNKEDSVIVGQPDTQRRNWQEKNLSAPQDLNLAFAAVNESGNYPGVTSHAYNRNRTHPTTDESSPYGTAQSGDGEEEPLHYLDMDVIDTTWMDNNVHAIRHNYFNLNPTIVDDLRHLIVLKKRASSRPGLLKTTSAENVYIFLVAPSHVKNK</sequence>
<feature type="compositionally biased region" description="Polar residues" evidence="1">
    <location>
        <begin position="399"/>
        <end position="409"/>
    </location>
</feature>
<dbReference type="SUPFAM" id="SSF53474">
    <property type="entry name" value="alpha/beta-Hydrolases"/>
    <property type="match status" value="1"/>
</dbReference>
<name>A0A8J4W5E0_9STRA</name>
<evidence type="ECO:0000313" key="3">
    <source>
        <dbReference type="EMBL" id="KAF4319928.1"/>
    </source>
</evidence>
<dbReference type="PANTHER" id="PTHR36513:SF1">
    <property type="entry name" value="TRANSMEMBRANE PROTEIN"/>
    <property type="match status" value="1"/>
</dbReference>
<dbReference type="InterPro" id="IPR029058">
    <property type="entry name" value="AB_hydrolase_fold"/>
</dbReference>
<keyword evidence="2" id="KW-0472">Membrane</keyword>
<feature type="transmembrane region" description="Helical" evidence="2">
    <location>
        <begin position="100"/>
        <end position="124"/>
    </location>
</feature>
<dbReference type="InterPro" id="IPR010297">
    <property type="entry name" value="DUF900_hydrolase"/>
</dbReference>
<dbReference type="PANTHER" id="PTHR36513">
    <property type="entry name" value="ABC TRANSMEMBRANE TYPE-1 DOMAIN-CONTAINING PROTEIN"/>
    <property type="match status" value="1"/>
</dbReference>
<gene>
    <name evidence="3" type="ORF">G195_006785</name>
</gene>
<reference evidence="3" key="2">
    <citation type="submission" date="2020-02" db="EMBL/GenBank/DDBJ databases">
        <authorList>
            <person name="Studholme D.J."/>
        </authorList>
    </citation>
    <scope>NUCLEOTIDE SEQUENCE</scope>
    <source>
        <strain evidence="3">00238/432</strain>
    </source>
</reference>
<keyword evidence="2" id="KW-0812">Transmembrane</keyword>
<evidence type="ECO:0000313" key="4">
    <source>
        <dbReference type="Proteomes" id="UP000702964"/>
    </source>
</evidence>